<protein>
    <submittedName>
        <fullName evidence="2">Uncharacterized protein</fullName>
    </submittedName>
</protein>
<comment type="caution">
    <text evidence="2">The sequence shown here is derived from an EMBL/GenBank/DDBJ whole genome shotgun (WGS) entry which is preliminary data.</text>
</comment>
<gene>
    <name evidence="2" type="ORF">ACFQ4E_07365</name>
</gene>
<dbReference type="EMBL" id="JBHTMU010000009">
    <property type="protein sequence ID" value="MFD1342232.1"/>
    <property type="molecule type" value="Genomic_DNA"/>
</dbReference>
<feature type="region of interest" description="Disordered" evidence="1">
    <location>
        <begin position="513"/>
        <end position="555"/>
    </location>
</feature>
<accession>A0ABW3ZHA6</accession>
<sequence>MTCTKDGTHAPWCGRALTDGRLVGIRFDPPMAIARVGRAKEPVAAYRWEVDENPHRGMLTRIVPAPTLYLESAHGNGSWPHMLRVATPDTVTFKDRHKHVRPVAPFFELWAKMQDPDGSFWERPLTRALLEAHRASLRELLFTAEAGNRKAESRTKLASCAAVARRVFHADDYKPQKLDAVSPHTEGQVPMVTADAPLPLGQVQTFIANEDDPSCATRLDQIRLRFTPGKGESFGPPEATEAPSSPRAPGEFEPAVTEYGNIHRMTRPENRILDGEAGFLGFNFRTGNTPKWPTPMDSYDGSRVGSGNGWGLIDDTCDLVLEASLTVGGRQLRAHARAFAGPPDFAPDRRPMYSIADELRDREEGPTEPTLEDTPAEILDLFRRIFETSSLMNLDQRRHWALSGNPQLMGVENADDPDWDEGIAPRLGPRSMRESDTPYAEIVPDYTPGQGNTRAPVSGASDRLPYTQVVQQVHARMADSPVLREFLARRPDRVRQLVRPPFAKLSDLPRRVGVTPPAEVPVGKYAHEHDTTEADPPGTDRSSTGRPRYRDPRNVMDQVYDMRMPPYMRHSMGVPLSITRRQYDLLMAYLDKLETDPAWREAPRVLRDEEAPHDE</sequence>
<feature type="region of interest" description="Disordered" evidence="1">
    <location>
        <begin position="227"/>
        <end position="253"/>
    </location>
</feature>
<dbReference type="RefSeq" id="WP_386802293.1">
    <property type="nucleotide sequence ID" value="NZ_JBHTMU010000009.1"/>
</dbReference>
<evidence type="ECO:0000256" key="1">
    <source>
        <dbReference type="SAM" id="MobiDB-lite"/>
    </source>
</evidence>
<reference evidence="3" key="1">
    <citation type="journal article" date="2019" name="Int. J. Syst. Evol. Microbiol.">
        <title>The Global Catalogue of Microorganisms (GCM) 10K type strain sequencing project: providing services to taxonomists for standard genome sequencing and annotation.</title>
        <authorList>
            <consortium name="The Broad Institute Genomics Platform"/>
            <consortium name="The Broad Institute Genome Sequencing Center for Infectious Disease"/>
            <person name="Wu L."/>
            <person name="Ma J."/>
        </authorList>
    </citation>
    <scope>NUCLEOTIDE SEQUENCE [LARGE SCALE GENOMIC DNA]</scope>
    <source>
        <strain evidence="3">CCUG 62953</strain>
    </source>
</reference>
<proteinExistence type="predicted"/>
<evidence type="ECO:0000313" key="2">
    <source>
        <dbReference type="EMBL" id="MFD1342232.1"/>
    </source>
</evidence>
<name>A0ABW3ZHA6_9RHOB</name>
<dbReference type="Proteomes" id="UP001597135">
    <property type="component" value="Unassembled WGS sequence"/>
</dbReference>
<organism evidence="2 3">
    <name type="scientific">Litorisediminicola beolgyonensis</name>
    <dbReference type="NCBI Taxonomy" id="1173614"/>
    <lineage>
        <taxon>Bacteria</taxon>
        <taxon>Pseudomonadati</taxon>
        <taxon>Pseudomonadota</taxon>
        <taxon>Alphaproteobacteria</taxon>
        <taxon>Rhodobacterales</taxon>
        <taxon>Paracoccaceae</taxon>
        <taxon>Litorisediminicola</taxon>
    </lineage>
</organism>
<keyword evidence="3" id="KW-1185">Reference proteome</keyword>
<evidence type="ECO:0000313" key="3">
    <source>
        <dbReference type="Proteomes" id="UP001597135"/>
    </source>
</evidence>